<feature type="chain" id="PRO_5011538728" description="TonB protein C-terminal" evidence="1">
    <location>
        <begin position="23"/>
        <end position="138"/>
    </location>
</feature>
<name>A0A1I5B9I0_9FLAO</name>
<dbReference type="AlphaFoldDB" id="A0A1I5B9I0"/>
<protein>
    <recommendedName>
        <fullName evidence="4">TonB protein C-terminal</fullName>
    </recommendedName>
</protein>
<dbReference type="RefSeq" id="WP_092910602.1">
    <property type="nucleotide sequence ID" value="NZ_FOUZ01000024.1"/>
</dbReference>
<reference evidence="3" key="1">
    <citation type="submission" date="2016-10" db="EMBL/GenBank/DDBJ databases">
        <authorList>
            <person name="Varghese N."/>
            <person name="Submissions S."/>
        </authorList>
    </citation>
    <scope>NUCLEOTIDE SEQUENCE [LARGE SCALE GENOMIC DNA]</scope>
    <source>
        <strain evidence="3">XJ109</strain>
    </source>
</reference>
<evidence type="ECO:0000256" key="1">
    <source>
        <dbReference type="SAM" id="SignalP"/>
    </source>
</evidence>
<organism evidence="2 3">
    <name type="scientific">Algoriella xinjiangensis</name>
    <dbReference type="NCBI Taxonomy" id="684065"/>
    <lineage>
        <taxon>Bacteria</taxon>
        <taxon>Pseudomonadati</taxon>
        <taxon>Bacteroidota</taxon>
        <taxon>Flavobacteriia</taxon>
        <taxon>Flavobacteriales</taxon>
        <taxon>Weeksellaceae</taxon>
        <taxon>Algoriella</taxon>
    </lineage>
</organism>
<evidence type="ECO:0000313" key="2">
    <source>
        <dbReference type="EMBL" id="SFN71378.1"/>
    </source>
</evidence>
<accession>A0A1I5B9I0</accession>
<evidence type="ECO:0008006" key="4">
    <source>
        <dbReference type="Google" id="ProtNLM"/>
    </source>
</evidence>
<feature type="signal peptide" evidence="1">
    <location>
        <begin position="1"/>
        <end position="22"/>
    </location>
</feature>
<dbReference type="STRING" id="684065.SAMN05421738_1245"/>
<gene>
    <name evidence="2" type="ORF">SAMN05421738_1245</name>
</gene>
<sequence>MKTYTFLIALFFCSLIFAQKSAFTGCENPKGRGMKTICKSKNFPALFSEYMYDVVRNYKNVPQGRANLKFIITAKGEMSQLSYSDTNNEAFAKLALTILQNIQQDFQQYKIFFIPIREKETNQPINFTYEFPIYYSTE</sequence>
<dbReference type="EMBL" id="FOUZ01000024">
    <property type="protein sequence ID" value="SFN71378.1"/>
    <property type="molecule type" value="Genomic_DNA"/>
</dbReference>
<dbReference type="Proteomes" id="UP000199149">
    <property type="component" value="Unassembled WGS sequence"/>
</dbReference>
<evidence type="ECO:0000313" key="3">
    <source>
        <dbReference type="Proteomes" id="UP000199149"/>
    </source>
</evidence>
<keyword evidence="3" id="KW-1185">Reference proteome</keyword>
<keyword evidence="1" id="KW-0732">Signal</keyword>
<proteinExistence type="predicted"/>